<keyword evidence="4" id="KW-1185">Reference proteome</keyword>
<reference evidence="4" key="1">
    <citation type="journal article" date="2014" name="Genome Announc.">
        <title>Genome Sequence of Arthrobacter siccitolerans 4J27, a Xeroprotectant-Producing Desiccation-Tolerant Microorganism.</title>
        <authorList>
            <person name="Manzanera M."/>
            <person name="Santa-Cruz-Calvo L."/>
            <person name="Vilchez J.I."/>
            <person name="Garcia-Fontana C."/>
            <person name="Silva-Castro G.A."/>
            <person name="Calvo C."/>
            <person name="Gonzalez-Lopez J."/>
        </authorList>
    </citation>
    <scope>NUCLEOTIDE SEQUENCE [LARGE SCALE GENOMIC DNA]</scope>
    <source>
        <strain evidence="4">4J27</strain>
    </source>
</reference>
<name>A0A024H5W4_9MICC</name>
<comment type="caution">
    <text evidence="3">The sequence shown here is derived from an EMBL/GenBank/DDBJ whole genome shotgun (WGS) entry which is preliminary data.</text>
</comment>
<dbReference type="InterPro" id="IPR007076">
    <property type="entry name" value="TfoX_N"/>
</dbReference>
<dbReference type="Proteomes" id="UP000035722">
    <property type="component" value="Unassembled WGS sequence"/>
</dbReference>
<evidence type="ECO:0000259" key="2">
    <source>
        <dbReference type="Pfam" id="PF04993"/>
    </source>
</evidence>
<dbReference type="STRING" id="861266.ARTSIC4J27_3101"/>
<dbReference type="EMBL" id="CAQI01000047">
    <property type="protein sequence ID" value="CCQ47121.1"/>
    <property type="molecule type" value="Genomic_DNA"/>
</dbReference>
<sequence>MEMPKASDEDKERFRSLVPGHPEVVVKPMFGNLGAFVNGNMFAGLFGPTIGIKLSPEDREELEGSERTVPFGPAERPMGGYTGLPEMWNEEGDGDDARAKAWIHKAFEYISTLPPKEPKASKARSAGK</sequence>
<dbReference type="RefSeq" id="WP_050056001.1">
    <property type="nucleotide sequence ID" value="NZ_CAQI01000047.1"/>
</dbReference>
<evidence type="ECO:0000256" key="1">
    <source>
        <dbReference type="SAM" id="MobiDB-lite"/>
    </source>
</evidence>
<protein>
    <recommendedName>
        <fullName evidence="2">TfoX N-terminal domain-containing protein</fullName>
    </recommendedName>
</protein>
<feature type="region of interest" description="Disordered" evidence="1">
    <location>
        <begin position="64"/>
        <end position="93"/>
    </location>
</feature>
<dbReference type="SUPFAM" id="SSF159894">
    <property type="entry name" value="YgaC/TfoX-N like"/>
    <property type="match status" value="1"/>
</dbReference>
<gene>
    <name evidence="3" type="ORF">ARTSIC4J27_3101</name>
</gene>
<accession>A0A024H5W4</accession>
<dbReference type="AlphaFoldDB" id="A0A024H5W4"/>
<dbReference type="Pfam" id="PF04993">
    <property type="entry name" value="TfoX_N"/>
    <property type="match status" value="1"/>
</dbReference>
<proteinExistence type="predicted"/>
<feature type="domain" description="TfoX N-terminal" evidence="2">
    <location>
        <begin position="21"/>
        <end position="91"/>
    </location>
</feature>
<evidence type="ECO:0000313" key="3">
    <source>
        <dbReference type="EMBL" id="CCQ47121.1"/>
    </source>
</evidence>
<evidence type="ECO:0000313" key="4">
    <source>
        <dbReference type="Proteomes" id="UP000035722"/>
    </source>
</evidence>
<dbReference type="OrthoDB" id="3786860at2"/>
<organism evidence="3 4">
    <name type="scientific">Pseudarthrobacter siccitolerans</name>
    <dbReference type="NCBI Taxonomy" id="861266"/>
    <lineage>
        <taxon>Bacteria</taxon>
        <taxon>Bacillati</taxon>
        <taxon>Actinomycetota</taxon>
        <taxon>Actinomycetes</taxon>
        <taxon>Micrococcales</taxon>
        <taxon>Micrococcaceae</taxon>
        <taxon>Pseudarthrobacter</taxon>
    </lineage>
</organism>
<dbReference type="Gene3D" id="3.30.1460.30">
    <property type="entry name" value="YgaC/TfoX-N like chaperone"/>
    <property type="match status" value="1"/>
</dbReference>